<protein>
    <submittedName>
        <fullName evidence="7">Anion permease</fullName>
    </submittedName>
</protein>
<feature type="transmembrane region" description="Helical" evidence="6">
    <location>
        <begin position="290"/>
        <end position="307"/>
    </location>
</feature>
<comment type="caution">
    <text evidence="7">The sequence shown here is derived from an EMBL/GenBank/DDBJ whole genome shotgun (WGS) entry which is preliminary data.</text>
</comment>
<feature type="transmembrane region" description="Helical" evidence="6">
    <location>
        <begin position="176"/>
        <end position="200"/>
    </location>
</feature>
<dbReference type="PANTHER" id="PTHR42826">
    <property type="entry name" value="DICARBOXYLATE TRANSPORTER 2.1, CHLOROPLASTIC"/>
    <property type="match status" value="1"/>
</dbReference>
<dbReference type="PIRSF" id="PIRSF002457">
    <property type="entry name" value="DASS"/>
    <property type="match status" value="1"/>
</dbReference>
<dbReference type="NCBIfam" id="TIGR00785">
    <property type="entry name" value="dass"/>
    <property type="match status" value="1"/>
</dbReference>
<feature type="transmembrane region" description="Helical" evidence="6">
    <location>
        <begin position="7"/>
        <end position="24"/>
    </location>
</feature>
<accession>A0A154BQ14</accession>
<evidence type="ECO:0000313" key="7">
    <source>
        <dbReference type="EMBL" id="KYZ76001.1"/>
    </source>
</evidence>
<evidence type="ECO:0000256" key="4">
    <source>
        <dbReference type="ARBA" id="ARBA00022989"/>
    </source>
</evidence>
<feature type="transmembrane region" description="Helical" evidence="6">
    <location>
        <begin position="440"/>
        <end position="460"/>
    </location>
</feature>
<dbReference type="Proteomes" id="UP000076268">
    <property type="component" value="Unassembled WGS sequence"/>
</dbReference>
<dbReference type="RefSeq" id="WP_066240677.1">
    <property type="nucleotide sequence ID" value="NZ_LSGP01000017.1"/>
</dbReference>
<feature type="transmembrane region" description="Helical" evidence="6">
    <location>
        <begin position="80"/>
        <end position="100"/>
    </location>
</feature>
<comment type="subcellular location">
    <subcellularLocation>
        <location evidence="1">Membrane</location>
        <topology evidence="1">Multi-pass membrane protein</topology>
    </subcellularLocation>
</comment>
<feature type="transmembrane region" description="Helical" evidence="6">
    <location>
        <begin position="266"/>
        <end position="284"/>
    </location>
</feature>
<keyword evidence="3 6" id="KW-0812">Transmembrane</keyword>
<comment type="similarity">
    <text evidence="2">Belongs to the SLC13A/DASS transporter (TC 2.A.47) family. DIT1 subfamily.</text>
</comment>
<dbReference type="Pfam" id="PF00939">
    <property type="entry name" value="Na_sulph_symp"/>
    <property type="match status" value="1"/>
</dbReference>
<feature type="transmembrane region" description="Helical" evidence="6">
    <location>
        <begin position="30"/>
        <end position="46"/>
    </location>
</feature>
<evidence type="ECO:0000256" key="5">
    <source>
        <dbReference type="ARBA" id="ARBA00023136"/>
    </source>
</evidence>
<evidence type="ECO:0000256" key="3">
    <source>
        <dbReference type="ARBA" id="ARBA00022692"/>
    </source>
</evidence>
<dbReference type="GO" id="GO:0016020">
    <property type="term" value="C:membrane"/>
    <property type="evidence" value="ECO:0007669"/>
    <property type="project" value="UniProtKB-SubCell"/>
</dbReference>
<keyword evidence="4 6" id="KW-1133">Transmembrane helix</keyword>
<feature type="transmembrane region" description="Helical" evidence="6">
    <location>
        <begin position="348"/>
        <end position="366"/>
    </location>
</feature>
<reference evidence="7 8" key="1">
    <citation type="submission" date="2016-02" db="EMBL/GenBank/DDBJ databases">
        <title>Anaerosporomusa subterraneum gen. nov., sp. nov., a spore-forming obligate anaerobe isolated from saprolite.</title>
        <authorList>
            <person name="Choi J.K."/>
            <person name="Shah M."/>
            <person name="Yee N."/>
        </authorList>
    </citation>
    <scope>NUCLEOTIDE SEQUENCE [LARGE SCALE GENOMIC DNA]</scope>
    <source>
        <strain evidence="7 8">RU4</strain>
    </source>
</reference>
<keyword evidence="8" id="KW-1185">Reference proteome</keyword>
<gene>
    <name evidence="7" type="ORF">AXX12_06050</name>
</gene>
<dbReference type="GO" id="GO:0022857">
    <property type="term" value="F:transmembrane transporter activity"/>
    <property type="evidence" value="ECO:0007669"/>
    <property type="project" value="InterPro"/>
</dbReference>
<dbReference type="AlphaFoldDB" id="A0A154BQ14"/>
<dbReference type="InterPro" id="IPR030676">
    <property type="entry name" value="CitT-rel"/>
</dbReference>
<organism evidence="7 8">
    <name type="scientific">Anaerosporomusa subterranea</name>
    <dbReference type="NCBI Taxonomy" id="1794912"/>
    <lineage>
        <taxon>Bacteria</taxon>
        <taxon>Bacillati</taxon>
        <taxon>Bacillota</taxon>
        <taxon>Negativicutes</taxon>
        <taxon>Acetonemataceae</taxon>
        <taxon>Anaerosporomusa</taxon>
    </lineage>
</organism>
<dbReference type="OrthoDB" id="1401038at2"/>
<feature type="transmembrane region" description="Helical" evidence="6">
    <location>
        <begin position="212"/>
        <end position="233"/>
    </location>
</feature>
<sequence>MNKIKAFVAIFIIGAAIWLIPVPAGLKPQAWQLLAIFVATIAGIIMQPLPMGAMAIIGITVAAMTNTLTVPQALSAFADATIWLIVCAFLFARSFIKTGLGSRIAYLLMRAIGDSTLKLGYVLAISDLILAPATPSNTARGGGVLYPIVRSLCSAFDSEPGPTARRIGGYLMTTQFQVNVITSAMFMTAMAANPLVAVLAKKTANIDISWGTWALAASVPGLIALALTPYLLYKLYPPELQHTPEAKQLAARELEKRGSLSKAEKVVLGVFIAALLLWSTSSFTKLNATLVALMGVCVLLITEVLTWQDILDDKGPWDTLIWMGGLVGMASFLNSLGFIPWFAKTVSANLAGVSWIPALTTLYVVYMYAHYGFASLTAHVTAMYPAFLAVAVSTGAPPYLTALGLGFISNLCGGLTHYSTGTAPIYFGAGYVDQKAWWRLGFMASVVNMIIWIGIGGMWWKVLGLW</sequence>
<dbReference type="EMBL" id="LSGP01000017">
    <property type="protein sequence ID" value="KYZ76001.1"/>
    <property type="molecule type" value="Genomic_DNA"/>
</dbReference>
<evidence type="ECO:0000256" key="6">
    <source>
        <dbReference type="SAM" id="Phobius"/>
    </source>
</evidence>
<keyword evidence="5 6" id="KW-0472">Membrane</keyword>
<proteinExistence type="inferred from homology"/>
<dbReference type="InterPro" id="IPR001898">
    <property type="entry name" value="SLC13A/DASS"/>
</dbReference>
<evidence type="ECO:0000313" key="8">
    <source>
        <dbReference type="Proteomes" id="UP000076268"/>
    </source>
</evidence>
<feature type="transmembrane region" description="Helical" evidence="6">
    <location>
        <begin position="319"/>
        <end position="342"/>
    </location>
</feature>
<evidence type="ECO:0000256" key="2">
    <source>
        <dbReference type="ARBA" id="ARBA00007349"/>
    </source>
</evidence>
<name>A0A154BQ14_ANASB</name>
<evidence type="ECO:0000256" key="1">
    <source>
        <dbReference type="ARBA" id="ARBA00004141"/>
    </source>
</evidence>